<evidence type="ECO:0000313" key="3">
    <source>
        <dbReference type="WBParaSite" id="nRc.2.0.1.t46946-RA"/>
    </source>
</evidence>
<dbReference type="WBParaSite" id="nRc.2.0.1.t46946-RA">
    <property type="protein sequence ID" value="nRc.2.0.1.t46946-RA"/>
    <property type="gene ID" value="nRc.2.0.1.g46946"/>
</dbReference>
<accession>A0A915LB15</accession>
<protein>
    <submittedName>
        <fullName evidence="3">Ovule protein</fullName>
    </submittedName>
</protein>
<name>A0A915LB15_ROMCU</name>
<evidence type="ECO:0000313" key="2">
    <source>
        <dbReference type="Proteomes" id="UP000887565"/>
    </source>
</evidence>
<keyword evidence="2" id="KW-1185">Reference proteome</keyword>
<feature type="region of interest" description="Disordered" evidence="1">
    <location>
        <begin position="50"/>
        <end position="73"/>
    </location>
</feature>
<reference evidence="3" key="1">
    <citation type="submission" date="2022-11" db="UniProtKB">
        <authorList>
            <consortium name="WormBaseParasite"/>
        </authorList>
    </citation>
    <scope>IDENTIFICATION</scope>
</reference>
<proteinExistence type="predicted"/>
<evidence type="ECO:0000256" key="1">
    <source>
        <dbReference type="SAM" id="MobiDB-lite"/>
    </source>
</evidence>
<dbReference type="Proteomes" id="UP000887565">
    <property type="component" value="Unplaced"/>
</dbReference>
<dbReference type="AlphaFoldDB" id="A0A915LB15"/>
<sequence>MRATGKRSRIISINLITSHLYRPFNESISVLIFLFLFVTRAHDNYSHNKNFQDPLQAENRSDDMEHSNFSQVC</sequence>
<organism evidence="2 3">
    <name type="scientific">Romanomermis culicivorax</name>
    <name type="common">Nematode worm</name>
    <dbReference type="NCBI Taxonomy" id="13658"/>
    <lineage>
        <taxon>Eukaryota</taxon>
        <taxon>Metazoa</taxon>
        <taxon>Ecdysozoa</taxon>
        <taxon>Nematoda</taxon>
        <taxon>Enoplea</taxon>
        <taxon>Dorylaimia</taxon>
        <taxon>Mermithida</taxon>
        <taxon>Mermithoidea</taxon>
        <taxon>Mermithidae</taxon>
        <taxon>Romanomermis</taxon>
    </lineage>
</organism>